<evidence type="ECO:0000313" key="2">
    <source>
        <dbReference type="Proteomes" id="UP001163603"/>
    </source>
</evidence>
<evidence type="ECO:0000313" key="1">
    <source>
        <dbReference type="EMBL" id="KAJ0018662.1"/>
    </source>
</evidence>
<gene>
    <name evidence="1" type="ORF">Pint_11636</name>
</gene>
<keyword evidence="2" id="KW-1185">Reference proteome</keyword>
<sequence length="436" mass="49653">MRSSVCCQLMRIWLALKEAIQVGPVPGFGKKLSSCSGHLSFRDVNFIFKLPKVIEFRMTTSTPIWDVLPGYCALTVLDYDKETIYFDEVVRIRKRQDLESQGNLCKIFHPAYNRMLDHLYSKVFDSFKISLEQLLNKGEGFAAAVRTCLQSCLLEFDQGCADAATRQTNWDASKVQKELHHDIHEHASMVCRAKLSEIKANYEEKLSAALTEPMKYLFEVGCEDTWASVRRLLERETKAAAFGLSNAIAGFELDKASSDAMVQNLRSYARTVVEKKAREEVGKVLIHMKDRFLIVFNHDNDSMPRVWTREVDIKTILKNAQSASLRVLSDMAVIRLDEKPDMIRNLLFSSLMGGTVDTLASNTWEQVSPSDMLKSPIECMYLWDQFKEETKYVVNQAMSAQEAHKPRNNWLPSPWALAPVVAAFFGFATDEVKENM</sequence>
<protein>
    <submittedName>
        <fullName evidence="1">Uncharacterized protein</fullName>
    </submittedName>
</protein>
<comment type="caution">
    <text evidence="1">The sequence shown here is derived from an EMBL/GenBank/DDBJ whole genome shotgun (WGS) entry which is preliminary data.</text>
</comment>
<name>A0ACC0XKC4_9ROSI</name>
<proteinExistence type="predicted"/>
<accession>A0ACC0XKC4</accession>
<reference evidence="2" key="1">
    <citation type="journal article" date="2023" name="G3 (Bethesda)">
        <title>Genome assembly and association tests identify interacting loci associated with vigor, precocity, and sex in interspecific pistachio rootstocks.</title>
        <authorList>
            <person name="Palmer W."/>
            <person name="Jacygrad E."/>
            <person name="Sagayaradj S."/>
            <person name="Cavanaugh K."/>
            <person name="Han R."/>
            <person name="Bertier L."/>
            <person name="Beede B."/>
            <person name="Kafkas S."/>
            <person name="Golino D."/>
            <person name="Preece J."/>
            <person name="Michelmore R."/>
        </authorList>
    </citation>
    <scope>NUCLEOTIDE SEQUENCE [LARGE SCALE GENOMIC DNA]</scope>
</reference>
<dbReference type="Proteomes" id="UP001163603">
    <property type="component" value="Chromosome 12"/>
</dbReference>
<dbReference type="EMBL" id="CM047747">
    <property type="protein sequence ID" value="KAJ0018662.1"/>
    <property type="molecule type" value="Genomic_DNA"/>
</dbReference>
<organism evidence="1 2">
    <name type="scientific">Pistacia integerrima</name>
    <dbReference type="NCBI Taxonomy" id="434235"/>
    <lineage>
        <taxon>Eukaryota</taxon>
        <taxon>Viridiplantae</taxon>
        <taxon>Streptophyta</taxon>
        <taxon>Embryophyta</taxon>
        <taxon>Tracheophyta</taxon>
        <taxon>Spermatophyta</taxon>
        <taxon>Magnoliopsida</taxon>
        <taxon>eudicotyledons</taxon>
        <taxon>Gunneridae</taxon>
        <taxon>Pentapetalae</taxon>
        <taxon>rosids</taxon>
        <taxon>malvids</taxon>
        <taxon>Sapindales</taxon>
        <taxon>Anacardiaceae</taxon>
        <taxon>Pistacia</taxon>
    </lineage>
</organism>